<feature type="compositionally biased region" description="Basic residues" evidence="1">
    <location>
        <begin position="11"/>
        <end position="21"/>
    </location>
</feature>
<sequence>MTPALSDGSHAHGRSHSRSHSTHASPWVGPGSSLPPQGYHPSDQWAPSSPMPAQPGFIPPETRSHVPPGVTPGSGGTPLPSNVNVDTSLPAGGGGMGGGMGGGAMGGGYPGMTPFQAPMLSAWSTPGIAPGLGMGGVIGVIVGSSNELGADIGIC</sequence>
<name>A0A8H5GW70_9AGAR</name>
<evidence type="ECO:0000313" key="3">
    <source>
        <dbReference type="Proteomes" id="UP000559256"/>
    </source>
</evidence>
<accession>A0A8H5GW70</accession>
<keyword evidence="3" id="KW-1185">Reference proteome</keyword>
<dbReference type="AlphaFoldDB" id="A0A8H5GW70"/>
<organism evidence="2 3">
    <name type="scientific">Tetrapyrgos nigripes</name>
    <dbReference type="NCBI Taxonomy" id="182062"/>
    <lineage>
        <taxon>Eukaryota</taxon>
        <taxon>Fungi</taxon>
        <taxon>Dikarya</taxon>
        <taxon>Basidiomycota</taxon>
        <taxon>Agaricomycotina</taxon>
        <taxon>Agaricomycetes</taxon>
        <taxon>Agaricomycetidae</taxon>
        <taxon>Agaricales</taxon>
        <taxon>Marasmiineae</taxon>
        <taxon>Marasmiaceae</taxon>
        <taxon>Tetrapyrgos</taxon>
    </lineage>
</organism>
<dbReference type="Proteomes" id="UP000559256">
    <property type="component" value="Unassembled WGS sequence"/>
</dbReference>
<proteinExistence type="predicted"/>
<evidence type="ECO:0000313" key="2">
    <source>
        <dbReference type="EMBL" id="KAF5372104.1"/>
    </source>
</evidence>
<protein>
    <submittedName>
        <fullName evidence="2">Uncharacterized protein</fullName>
    </submittedName>
</protein>
<comment type="caution">
    <text evidence="2">The sequence shown here is derived from an EMBL/GenBank/DDBJ whole genome shotgun (WGS) entry which is preliminary data.</text>
</comment>
<dbReference type="EMBL" id="JAACJM010000006">
    <property type="protein sequence ID" value="KAF5372104.1"/>
    <property type="molecule type" value="Genomic_DNA"/>
</dbReference>
<evidence type="ECO:0000256" key="1">
    <source>
        <dbReference type="SAM" id="MobiDB-lite"/>
    </source>
</evidence>
<feature type="region of interest" description="Disordered" evidence="1">
    <location>
        <begin position="1"/>
        <end position="96"/>
    </location>
</feature>
<gene>
    <name evidence="2" type="ORF">D9758_004924</name>
</gene>
<reference evidence="2 3" key="1">
    <citation type="journal article" date="2020" name="ISME J.">
        <title>Uncovering the hidden diversity of litter-decomposition mechanisms in mushroom-forming fungi.</title>
        <authorList>
            <person name="Floudas D."/>
            <person name="Bentzer J."/>
            <person name="Ahren D."/>
            <person name="Johansson T."/>
            <person name="Persson P."/>
            <person name="Tunlid A."/>
        </authorList>
    </citation>
    <scope>NUCLEOTIDE SEQUENCE [LARGE SCALE GENOMIC DNA]</scope>
    <source>
        <strain evidence="2 3">CBS 291.85</strain>
    </source>
</reference>